<accession>A0BFT5</accession>
<gene>
    <name evidence="1" type="ORF">GSPATT00028437001</name>
</gene>
<dbReference type="GO" id="GO:0003924">
    <property type="term" value="F:GTPase activity"/>
    <property type="evidence" value="ECO:0000318"/>
    <property type="project" value="GO_Central"/>
</dbReference>
<dbReference type="AlphaFoldDB" id="A0BFT5"/>
<dbReference type="OrthoDB" id="309109at2759"/>
<name>A0BFT5_PARTE</name>
<dbReference type="KEGG" id="ptm:GSPATT00028437001"/>
<dbReference type="RefSeq" id="XP_001424800.1">
    <property type="nucleotide sequence ID" value="XM_001424763.1"/>
</dbReference>
<dbReference type="GO" id="GO:0005525">
    <property type="term" value="F:GTP binding"/>
    <property type="evidence" value="ECO:0000318"/>
    <property type="project" value="GO_Central"/>
</dbReference>
<dbReference type="STRING" id="5888.A0BFT5"/>
<dbReference type="eggNOG" id="KOG0078">
    <property type="taxonomic scope" value="Eukaryota"/>
</dbReference>
<dbReference type="Gene3D" id="3.40.50.300">
    <property type="entry name" value="P-loop containing nucleotide triphosphate hydrolases"/>
    <property type="match status" value="1"/>
</dbReference>
<reference evidence="1 2" key="1">
    <citation type="journal article" date="2006" name="Nature">
        <title>Global trends of whole-genome duplications revealed by the ciliate Paramecium tetraurelia.</title>
        <authorList>
            <consortium name="Genoscope"/>
            <person name="Aury J.-M."/>
            <person name="Jaillon O."/>
            <person name="Duret L."/>
            <person name="Noel B."/>
            <person name="Jubin C."/>
            <person name="Porcel B.M."/>
            <person name="Segurens B."/>
            <person name="Daubin V."/>
            <person name="Anthouard V."/>
            <person name="Aiach N."/>
            <person name="Arnaiz O."/>
            <person name="Billaut A."/>
            <person name="Beisson J."/>
            <person name="Blanc I."/>
            <person name="Bouhouche K."/>
            <person name="Camara F."/>
            <person name="Duharcourt S."/>
            <person name="Guigo R."/>
            <person name="Gogendeau D."/>
            <person name="Katinka M."/>
            <person name="Keller A.-M."/>
            <person name="Kissmehl R."/>
            <person name="Klotz C."/>
            <person name="Koll F."/>
            <person name="Le Moue A."/>
            <person name="Lepere C."/>
            <person name="Malinsky S."/>
            <person name="Nowacki M."/>
            <person name="Nowak J.K."/>
            <person name="Plattner H."/>
            <person name="Poulain J."/>
            <person name="Ruiz F."/>
            <person name="Serrano V."/>
            <person name="Zagulski M."/>
            <person name="Dessen P."/>
            <person name="Betermier M."/>
            <person name="Weissenbach J."/>
            <person name="Scarpelli C."/>
            <person name="Schachter V."/>
            <person name="Sperling L."/>
            <person name="Meyer E."/>
            <person name="Cohen J."/>
            <person name="Wincker P."/>
        </authorList>
    </citation>
    <scope>NUCLEOTIDE SEQUENCE [LARGE SCALE GENOMIC DNA]</scope>
    <source>
        <strain evidence="1 2">Stock d4-2</strain>
    </source>
</reference>
<dbReference type="InterPro" id="IPR050209">
    <property type="entry name" value="Rab_GTPases_membrane_traffic"/>
</dbReference>
<sequence>MDMPEKIKSYKVTFDGNTAVGKTHLFNRFWLYFIKLKTLNQPSIGIEYDQKKYQVSNNQTVNLLYWDTTGQERYRQVVLDHQQKAKGVYLVYDITKSQLLMNQKIGRQCCFYHVNWQQIDKVADNNKSREVSLEKAQKFAEMHKLIFMEVSVYSDEDIEKCQTRMVEGNTCIIIQKFIIPYQQIQNYFLIQFFNMFTQNQILLNCKLTKYIQILNFDSRLQYKQIQ</sequence>
<dbReference type="SUPFAM" id="SSF52540">
    <property type="entry name" value="P-loop containing nucleoside triphosphate hydrolases"/>
    <property type="match status" value="1"/>
</dbReference>
<proteinExistence type="predicted"/>
<dbReference type="PANTHER" id="PTHR47979">
    <property type="entry name" value="DRAB11-RELATED"/>
    <property type="match status" value="1"/>
</dbReference>
<dbReference type="OMA" id="YLVYDIT"/>
<dbReference type="GeneID" id="5010598"/>
<dbReference type="PRINTS" id="PR00449">
    <property type="entry name" value="RASTRNSFRMNG"/>
</dbReference>
<evidence type="ECO:0000313" key="1">
    <source>
        <dbReference type="EMBL" id="CAK57402.1"/>
    </source>
</evidence>
<dbReference type="SMART" id="SM00175">
    <property type="entry name" value="RAB"/>
    <property type="match status" value="1"/>
</dbReference>
<dbReference type="PROSITE" id="PS51419">
    <property type="entry name" value="RAB"/>
    <property type="match status" value="1"/>
</dbReference>
<dbReference type="InParanoid" id="A0BFT5"/>
<dbReference type="GO" id="GO:0005794">
    <property type="term" value="C:Golgi apparatus"/>
    <property type="evidence" value="ECO:0000318"/>
    <property type="project" value="GO_Central"/>
</dbReference>
<dbReference type="GO" id="GO:0016192">
    <property type="term" value="P:vesicle-mediated transport"/>
    <property type="evidence" value="ECO:0000318"/>
    <property type="project" value="GO_Central"/>
</dbReference>
<dbReference type="Proteomes" id="UP000000600">
    <property type="component" value="Unassembled WGS sequence"/>
</dbReference>
<evidence type="ECO:0000313" key="2">
    <source>
        <dbReference type="Proteomes" id="UP000000600"/>
    </source>
</evidence>
<dbReference type="InterPro" id="IPR027417">
    <property type="entry name" value="P-loop_NTPase"/>
</dbReference>
<keyword evidence="2" id="KW-1185">Reference proteome</keyword>
<dbReference type="Pfam" id="PF00071">
    <property type="entry name" value="Ras"/>
    <property type="match status" value="1"/>
</dbReference>
<dbReference type="HOGENOM" id="CLU_1226837_0_0_1"/>
<protein>
    <submittedName>
        <fullName evidence="1">Uncharacterized protein</fullName>
    </submittedName>
</protein>
<dbReference type="EMBL" id="CT867992">
    <property type="protein sequence ID" value="CAK57402.1"/>
    <property type="molecule type" value="Genomic_DNA"/>
</dbReference>
<organism evidence="1 2">
    <name type="scientific">Paramecium tetraurelia</name>
    <dbReference type="NCBI Taxonomy" id="5888"/>
    <lineage>
        <taxon>Eukaryota</taxon>
        <taxon>Sar</taxon>
        <taxon>Alveolata</taxon>
        <taxon>Ciliophora</taxon>
        <taxon>Intramacronucleata</taxon>
        <taxon>Oligohymenophorea</taxon>
        <taxon>Peniculida</taxon>
        <taxon>Parameciidae</taxon>
        <taxon>Paramecium</taxon>
    </lineage>
</organism>
<dbReference type="InterPro" id="IPR001806">
    <property type="entry name" value="Small_GTPase"/>
</dbReference>